<keyword evidence="2 7" id="KW-0812">Transmembrane</keyword>
<organism evidence="9 10">
    <name type="scientific">Pendulispora rubella</name>
    <dbReference type="NCBI Taxonomy" id="2741070"/>
    <lineage>
        <taxon>Bacteria</taxon>
        <taxon>Pseudomonadati</taxon>
        <taxon>Myxococcota</taxon>
        <taxon>Myxococcia</taxon>
        <taxon>Myxococcales</taxon>
        <taxon>Sorangiineae</taxon>
        <taxon>Pendulisporaceae</taxon>
        <taxon>Pendulispora</taxon>
    </lineage>
</organism>
<dbReference type="InterPro" id="IPR011020">
    <property type="entry name" value="HTTM-like"/>
</dbReference>
<evidence type="ECO:0000256" key="6">
    <source>
        <dbReference type="ARBA" id="ARBA00023239"/>
    </source>
</evidence>
<feature type="transmembrane region" description="Helical" evidence="7">
    <location>
        <begin position="149"/>
        <end position="167"/>
    </location>
</feature>
<evidence type="ECO:0000313" key="10">
    <source>
        <dbReference type="Proteomes" id="UP001374803"/>
    </source>
</evidence>
<protein>
    <submittedName>
        <fullName evidence="9">HTTM domain-containing protein</fullName>
    </submittedName>
</protein>
<dbReference type="Pfam" id="PF22777">
    <property type="entry name" value="VKGC_lumenal_dom"/>
    <property type="match status" value="1"/>
</dbReference>
<evidence type="ECO:0000256" key="5">
    <source>
        <dbReference type="ARBA" id="ARBA00023157"/>
    </source>
</evidence>
<keyword evidence="6" id="KW-0456">Lyase</keyword>
<dbReference type="SMART" id="SM00752">
    <property type="entry name" value="HTTM"/>
    <property type="match status" value="1"/>
</dbReference>
<comment type="subcellular location">
    <subcellularLocation>
        <location evidence="1">Endomembrane system</location>
        <topology evidence="1">Multi-pass membrane protein</topology>
    </subcellularLocation>
</comment>
<keyword evidence="5" id="KW-1015">Disulfide bond</keyword>
<keyword evidence="4 7" id="KW-0472">Membrane</keyword>
<feature type="transmembrane region" description="Helical" evidence="7">
    <location>
        <begin position="205"/>
        <end position="226"/>
    </location>
</feature>
<dbReference type="PANTHER" id="PTHR12639:SF7">
    <property type="entry name" value="HTTM DOMAIN-CONTAINING PROTEIN"/>
    <property type="match status" value="1"/>
</dbReference>
<feature type="transmembrane region" description="Helical" evidence="7">
    <location>
        <begin position="12"/>
        <end position="37"/>
    </location>
</feature>
<dbReference type="InterPro" id="IPR053935">
    <property type="entry name" value="VKGC_lumenal_dom"/>
</dbReference>
<sequence>MKERLGVVDRAADIASLAAFRIVFGLSMAFSVGRFFAHGWIPEYYFVPKHFFHYYGFEWVRPWPGFLMYAHYAIMGMAALAVAVGVAYRASAIVFFLFFTYAHLIDKTNYLNHYYLVSCLALLMIFLPLDRAASVRTWRRPDDSWDRVPAWMLSLVRFQVGVVYVFGGIAKLKSDWLVHAEPLTIWLGANQEFPIIGPWFRYKEFALGFSWAGAAFDLTVVPFLLWRRSRPFAYTAAVAFHVITARLFQLGMFPWIMMGSALIFFDASWPRRALERLGILRPSAGEPATLPVLPPWGRALTGIYVAWHVLVPLRHWLYPGNVLWTEQGYRFAWNVMLMEKNGAVDVTVVDPASGRKWTVYPTDYLTRYQSKMMSTQPDMILEFSHVVADDFARRGHPGVEVHVEALVAMNGRPARPLVDTRVDLAKEKEGFGAKRWILPFDETPPEM</sequence>
<evidence type="ECO:0000313" key="9">
    <source>
        <dbReference type="EMBL" id="WXB07910.1"/>
    </source>
</evidence>
<dbReference type="RefSeq" id="WP_394837578.1">
    <property type="nucleotide sequence ID" value="NZ_CP089983.1"/>
</dbReference>
<evidence type="ECO:0000256" key="1">
    <source>
        <dbReference type="ARBA" id="ARBA00004127"/>
    </source>
</evidence>
<gene>
    <name evidence="9" type="ORF">LVJ94_11780</name>
</gene>
<dbReference type="PANTHER" id="PTHR12639">
    <property type="entry name" value="VITAMIN K-DEPENDENT GAMMA-CARBOXYLASE"/>
    <property type="match status" value="1"/>
</dbReference>
<evidence type="ECO:0000256" key="7">
    <source>
        <dbReference type="SAM" id="Phobius"/>
    </source>
</evidence>
<feature type="domain" description="HTTM-like" evidence="8">
    <location>
        <begin position="9"/>
        <end position="269"/>
    </location>
</feature>
<accession>A0ABZ2LAW3</accession>
<feature type="transmembrane region" description="Helical" evidence="7">
    <location>
        <begin position="69"/>
        <end position="99"/>
    </location>
</feature>
<evidence type="ECO:0000259" key="8">
    <source>
        <dbReference type="SMART" id="SM00752"/>
    </source>
</evidence>
<dbReference type="EMBL" id="CP089983">
    <property type="protein sequence ID" value="WXB07910.1"/>
    <property type="molecule type" value="Genomic_DNA"/>
</dbReference>
<feature type="transmembrane region" description="Helical" evidence="7">
    <location>
        <begin position="111"/>
        <end position="129"/>
    </location>
</feature>
<keyword evidence="10" id="KW-1185">Reference proteome</keyword>
<evidence type="ECO:0000256" key="2">
    <source>
        <dbReference type="ARBA" id="ARBA00022692"/>
    </source>
</evidence>
<proteinExistence type="predicted"/>
<dbReference type="Pfam" id="PF05090">
    <property type="entry name" value="HTTM"/>
    <property type="match status" value="1"/>
</dbReference>
<dbReference type="Proteomes" id="UP001374803">
    <property type="component" value="Chromosome"/>
</dbReference>
<evidence type="ECO:0000256" key="4">
    <source>
        <dbReference type="ARBA" id="ARBA00023136"/>
    </source>
</evidence>
<keyword evidence="3 7" id="KW-1133">Transmembrane helix</keyword>
<reference evidence="9" key="1">
    <citation type="submission" date="2021-12" db="EMBL/GenBank/DDBJ databases">
        <title>Discovery of the Pendulisporaceae a myxobacterial family with distinct sporulation behavior and unique specialized metabolism.</title>
        <authorList>
            <person name="Garcia R."/>
            <person name="Popoff A."/>
            <person name="Bader C.D."/>
            <person name="Loehr J."/>
            <person name="Walesch S."/>
            <person name="Walt C."/>
            <person name="Boldt J."/>
            <person name="Bunk B."/>
            <person name="Haeckl F.J.F.P.J."/>
            <person name="Gunesch A.P."/>
            <person name="Birkelbach J."/>
            <person name="Nuebel U."/>
            <person name="Pietschmann T."/>
            <person name="Bach T."/>
            <person name="Mueller R."/>
        </authorList>
    </citation>
    <scope>NUCLEOTIDE SEQUENCE</scope>
    <source>
        <strain evidence="9">MSr11367</strain>
    </source>
</reference>
<dbReference type="InterPro" id="IPR007782">
    <property type="entry name" value="VKG_COase"/>
</dbReference>
<feature type="transmembrane region" description="Helical" evidence="7">
    <location>
        <begin position="232"/>
        <end position="265"/>
    </location>
</feature>
<evidence type="ECO:0000256" key="3">
    <source>
        <dbReference type="ARBA" id="ARBA00022989"/>
    </source>
</evidence>
<name>A0ABZ2LAW3_9BACT</name>
<dbReference type="InterPro" id="IPR053934">
    <property type="entry name" value="HTTM_dom"/>
</dbReference>